<dbReference type="PATRIC" id="fig|862908.3.peg.398"/>
<proteinExistence type="predicted"/>
<evidence type="ECO:0000256" key="1">
    <source>
        <dbReference type="SAM" id="SignalP"/>
    </source>
</evidence>
<dbReference type="HOGENOM" id="CLU_806008_0_0_7"/>
<accession>E1X3Z2</accession>
<evidence type="ECO:0000313" key="2">
    <source>
        <dbReference type="EMBL" id="CBW25332.1"/>
    </source>
</evidence>
<dbReference type="KEGG" id="bmx:BMS_0415"/>
<dbReference type="EMBL" id="FQ312005">
    <property type="protein sequence ID" value="CBW25332.1"/>
    <property type="molecule type" value="Genomic_DNA"/>
</dbReference>
<organism evidence="2 3">
    <name type="scientific">Halobacteriovorax marinus (strain ATCC BAA-682 / DSM 15412 / SJ)</name>
    <name type="common">Bacteriovorax marinus</name>
    <dbReference type="NCBI Taxonomy" id="862908"/>
    <lineage>
        <taxon>Bacteria</taxon>
        <taxon>Pseudomonadati</taxon>
        <taxon>Bdellovibrionota</taxon>
        <taxon>Bacteriovoracia</taxon>
        <taxon>Bacteriovoracales</taxon>
        <taxon>Halobacteriovoraceae</taxon>
        <taxon>Halobacteriovorax</taxon>
    </lineage>
</organism>
<keyword evidence="3" id="KW-1185">Reference proteome</keyword>
<dbReference type="RefSeq" id="WP_014243120.1">
    <property type="nucleotide sequence ID" value="NC_016620.1"/>
</dbReference>
<name>E1X3Z2_HALMS</name>
<sequence length="344" mass="39381">MKTIISIFIMALSISNTFANDIVIVEPSTDVLDQFLDEDISFQNLDSLSDVLNIDNQKYKKYKPKEFIRQSPTTPKKLYAVLKKESHLHSLESEKVISNPEKIYVNAREVYYGGKWSYIYNKDNKEKYKTLTKNLVFIEEVIKLRPTIPGNETYPMQSKYNIVDSNIPFEFHILYRNESTNYSSFNILTDDSLETAASNSLSLKGYFNSLLPIDIGFVFDFQTGKAEGESDSVTWKSFSIGPTIKYDFYKTGNFTFNTQFAVKKSLFFSATSSESEANFSSLSWQAGLESVYHTKYGNISLGFDRSFIRTSTKGELPGQSSFSNEKETMAQNAFTIGYQYTWML</sequence>
<evidence type="ECO:0000313" key="3">
    <source>
        <dbReference type="Proteomes" id="UP000008963"/>
    </source>
</evidence>
<protein>
    <submittedName>
        <fullName evidence="2">Exported protein</fullName>
    </submittedName>
</protein>
<feature type="chain" id="PRO_5003154725" evidence="1">
    <location>
        <begin position="20"/>
        <end position="344"/>
    </location>
</feature>
<dbReference type="STRING" id="862908.BMS_0415"/>
<keyword evidence="1" id="KW-0732">Signal</keyword>
<reference evidence="3" key="1">
    <citation type="journal article" date="2013" name="ISME J.">
        <title>A small predatory core genome in the divergent marine Bacteriovorax marinus SJ and the terrestrial Bdellovibrio bacteriovorus.</title>
        <authorList>
            <person name="Crossman L.C."/>
            <person name="Chen H."/>
            <person name="Cerdeno-Tarraga A.M."/>
            <person name="Brooks K."/>
            <person name="Quail M.A."/>
            <person name="Pineiro S.A."/>
            <person name="Hobley L."/>
            <person name="Sockett R.E."/>
            <person name="Bentley S.D."/>
            <person name="Parkhill J."/>
            <person name="Williams H.N."/>
            <person name="Stine O.C."/>
        </authorList>
    </citation>
    <scope>NUCLEOTIDE SEQUENCE [LARGE SCALE GENOMIC DNA]</scope>
    <source>
        <strain evidence="3">ATCC BAA-682 / DSM 15412 / SJ</strain>
    </source>
</reference>
<dbReference type="AlphaFoldDB" id="E1X3Z2"/>
<dbReference type="Proteomes" id="UP000008963">
    <property type="component" value="Chromosome"/>
</dbReference>
<feature type="signal peptide" evidence="1">
    <location>
        <begin position="1"/>
        <end position="19"/>
    </location>
</feature>
<gene>
    <name evidence="2" type="ordered locus">BMS_0415</name>
</gene>